<dbReference type="EMBL" id="EAAA01002109">
    <property type="status" value="NOT_ANNOTATED_CDS"/>
    <property type="molecule type" value="Genomic_DNA"/>
</dbReference>
<reference evidence="10" key="3">
    <citation type="submission" date="2025-08" db="UniProtKB">
        <authorList>
            <consortium name="Ensembl"/>
        </authorList>
    </citation>
    <scope>IDENTIFICATION</scope>
</reference>
<evidence type="ECO:0000256" key="2">
    <source>
        <dbReference type="ARBA" id="ARBA00007769"/>
    </source>
</evidence>
<dbReference type="Gene3D" id="3.40.718.10">
    <property type="entry name" value="Isopropylmalate Dehydrogenase"/>
    <property type="match status" value="1"/>
</dbReference>
<dbReference type="GO" id="GO:0006099">
    <property type="term" value="P:tricarboxylic acid cycle"/>
    <property type="evidence" value="ECO:0000318"/>
    <property type="project" value="GO_Central"/>
</dbReference>
<dbReference type="SUPFAM" id="SSF53659">
    <property type="entry name" value="Isocitrate/Isopropylmalate dehydrogenase-like"/>
    <property type="match status" value="1"/>
</dbReference>
<evidence type="ECO:0000313" key="10">
    <source>
        <dbReference type="Ensembl" id="ENSCINP00000009125.3"/>
    </source>
</evidence>
<dbReference type="FunFam" id="3.40.718.10:FF:000001">
    <property type="entry name" value="Isocitrate dehydrogenase [NAD] subunit, mitochondrial"/>
    <property type="match status" value="1"/>
</dbReference>
<evidence type="ECO:0000256" key="3">
    <source>
        <dbReference type="ARBA" id="ARBA00011525"/>
    </source>
</evidence>
<evidence type="ECO:0000256" key="1">
    <source>
        <dbReference type="ARBA" id="ARBA00004173"/>
    </source>
</evidence>
<keyword evidence="5 8" id="KW-0809">Transit peptide</keyword>
<accession>F6YNQ3</accession>
<dbReference type="OMA" id="TCAHKAN"/>
<proteinExistence type="inferred from homology"/>
<dbReference type="GO" id="GO:0006102">
    <property type="term" value="P:isocitrate metabolic process"/>
    <property type="evidence" value="ECO:0000318"/>
    <property type="project" value="GO_Central"/>
</dbReference>
<dbReference type="GO" id="GO:0016616">
    <property type="term" value="F:oxidoreductase activity, acting on the CH-OH group of donors, NAD or NADP as acceptor"/>
    <property type="evidence" value="ECO:0007669"/>
    <property type="project" value="InterPro"/>
</dbReference>
<dbReference type="SMART" id="SM01329">
    <property type="entry name" value="Iso_dh"/>
    <property type="match status" value="1"/>
</dbReference>
<organism evidence="10 11">
    <name type="scientific">Ciona intestinalis</name>
    <name type="common">Transparent sea squirt</name>
    <name type="synonym">Ascidia intestinalis</name>
    <dbReference type="NCBI Taxonomy" id="7719"/>
    <lineage>
        <taxon>Eukaryota</taxon>
        <taxon>Metazoa</taxon>
        <taxon>Chordata</taxon>
        <taxon>Tunicata</taxon>
        <taxon>Ascidiacea</taxon>
        <taxon>Phlebobranchia</taxon>
        <taxon>Cionidae</taxon>
        <taxon>Ciona</taxon>
    </lineage>
</organism>
<evidence type="ECO:0000313" key="11">
    <source>
        <dbReference type="Proteomes" id="UP000008144"/>
    </source>
</evidence>
<dbReference type="NCBIfam" id="TIGR00175">
    <property type="entry name" value="mito_nad_idh"/>
    <property type="match status" value="1"/>
</dbReference>
<evidence type="ECO:0000259" key="9">
    <source>
        <dbReference type="SMART" id="SM01329"/>
    </source>
</evidence>
<protein>
    <recommendedName>
        <fullName evidence="8">Isocitrate dehydrogenase [NAD] subunit, mitochondrial</fullName>
    </recommendedName>
</protein>
<dbReference type="Pfam" id="PF00180">
    <property type="entry name" value="Iso_dh"/>
    <property type="match status" value="1"/>
</dbReference>
<comment type="similarity">
    <text evidence="2 8">Belongs to the isocitrate and isopropylmalate dehydrogenases family.</text>
</comment>
<dbReference type="PANTHER" id="PTHR11835">
    <property type="entry name" value="DECARBOXYLATING DEHYDROGENASES-ISOCITRATE, ISOPROPYLMALATE, TARTRATE"/>
    <property type="match status" value="1"/>
</dbReference>
<name>F6YNQ3_CIOIN</name>
<dbReference type="GO" id="GO:0005739">
    <property type="term" value="C:mitochondrion"/>
    <property type="evidence" value="ECO:0000318"/>
    <property type="project" value="GO_Central"/>
</dbReference>
<dbReference type="GO" id="GO:0051287">
    <property type="term" value="F:NAD binding"/>
    <property type="evidence" value="ECO:0007669"/>
    <property type="project" value="UniProtKB-UniRule"/>
</dbReference>
<dbReference type="Ensembl" id="ENSCINT00000009125.3">
    <property type="protein sequence ID" value="ENSCINP00000009125.3"/>
    <property type="gene ID" value="ENSCING00000004407.3"/>
</dbReference>
<dbReference type="Proteomes" id="UP000008144">
    <property type="component" value="Chromosome 5"/>
</dbReference>
<dbReference type="InterPro" id="IPR004434">
    <property type="entry name" value="Isocitrate_DH_NAD"/>
</dbReference>
<keyword evidence="6 8" id="KW-0496">Mitochondrion</keyword>
<reference evidence="10" key="4">
    <citation type="submission" date="2025-09" db="UniProtKB">
        <authorList>
            <consortium name="Ensembl"/>
        </authorList>
    </citation>
    <scope>IDENTIFICATION</scope>
</reference>
<dbReference type="HOGENOM" id="CLU_031953_0_0_1"/>
<evidence type="ECO:0000256" key="8">
    <source>
        <dbReference type="RuleBase" id="RU361266"/>
    </source>
</evidence>
<evidence type="ECO:0000256" key="4">
    <source>
        <dbReference type="ARBA" id="ARBA00022532"/>
    </source>
</evidence>
<reference evidence="10" key="2">
    <citation type="journal article" date="2008" name="Genome Biol.">
        <title>Improved genome assembly and evidence-based global gene model set for the chordate Ciona intestinalis: new insight into intron and operon populations.</title>
        <authorList>
            <person name="Satou Y."/>
            <person name="Mineta K."/>
            <person name="Ogasawara M."/>
            <person name="Sasakura Y."/>
            <person name="Shoguchi E."/>
            <person name="Ueno K."/>
            <person name="Yamada L."/>
            <person name="Matsumoto J."/>
            <person name="Wasserscheid J."/>
            <person name="Dewar K."/>
            <person name="Wiley G.B."/>
            <person name="Macmil S.L."/>
            <person name="Roe B.A."/>
            <person name="Zeller R.W."/>
            <person name="Hastings K.E."/>
            <person name="Lemaire P."/>
            <person name="Lindquist E."/>
            <person name="Endo T."/>
            <person name="Hotta K."/>
            <person name="Inaba K."/>
        </authorList>
    </citation>
    <scope>NUCLEOTIDE SEQUENCE [LARGE SCALE GENOMIC DNA]</scope>
    <source>
        <strain evidence="10">wild type</strain>
    </source>
</reference>
<comment type="subunit">
    <text evidence="3">Heterooligomer of subunits alpha (IDH3A), beta (IDH3B), and gamma (IDH3G) in the apparent ratio of 2:1:1. The heterodimer containing one IDH3A and one IDH3B subunit and the heterodimer containing one IDH3A and one IDH3G subunit assemble into a heterotetramer (which contains two subunits of IDH3A, one of IDH3B and one of IDH3G) and further into the heterooctamer.</text>
</comment>
<dbReference type="STRING" id="7719.ENSCINP00000009125"/>
<reference evidence="11" key="1">
    <citation type="journal article" date="2002" name="Science">
        <title>The draft genome of Ciona intestinalis: insights into chordate and vertebrate origins.</title>
        <authorList>
            <person name="Dehal P."/>
            <person name="Satou Y."/>
            <person name="Campbell R.K."/>
            <person name="Chapman J."/>
            <person name="Degnan B."/>
            <person name="De Tomaso A."/>
            <person name="Davidson B."/>
            <person name="Di Gregorio A."/>
            <person name="Gelpke M."/>
            <person name="Goodstein D.M."/>
            <person name="Harafuji N."/>
            <person name="Hastings K.E."/>
            <person name="Ho I."/>
            <person name="Hotta K."/>
            <person name="Huang W."/>
            <person name="Kawashima T."/>
            <person name="Lemaire P."/>
            <person name="Martinez D."/>
            <person name="Meinertzhagen I.A."/>
            <person name="Necula S."/>
            <person name="Nonaka M."/>
            <person name="Putnam N."/>
            <person name="Rash S."/>
            <person name="Saiga H."/>
            <person name="Satake M."/>
            <person name="Terry A."/>
            <person name="Yamada L."/>
            <person name="Wang H.G."/>
            <person name="Awazu S."/>
            <person name="Azumi K."/>
            <person name="Boore J."/>
            <person name="Branno M."/>
            <person name="Chin-Bow S."/>
            <person name="DeSantis R."/>
            <person name="Doyle S."/>
            <person name="Francino P."/>
            <person name="Keys D.N."/>
            <person name="Haga S."/>
            <person name="Hayashi H."/>
            <person name="Hino K."/>
            <person name="Imai K.S."/>
            <person name="Inaba K."/>
            <person name="Kano S."/>
            <person name="Kobayashi K."/>
            <person name="Kobayashi M."/>
            <person name="Lee B.I."/>
            <person name="Makabe K.W."/>
            <person name="Manohar C."/>
            <person name="Matassi G."/>
            <person name="Medina M."/>
            <person name="Mochizuki Y."/>
            <person name="Mount S."/>
            <person name="Morishita T."/>
            <person name="Miura S."/>
            <person name="Nakayama A."/>
            <person name="Nishizaka S."/>
            <person name="Nomoto H."/>
            <person name="Ohta F."/>
            <person name="Oishi K."/>
            <person name="Rigoutsos I."/>
            <person name="Sano M."/>
            <person name="Sasaki A."/>
            <person name="Sasakura Y."/>
            <person name="Shoguchi E."/>
            <person name="Shin-i T."/>
            <person name="Spagnuolo A."/>
            <person name="Stainier D."/>
            <person name="Suzuki M.M."/>
            <person name="Tassy O."/>
            <person name="Takatori N."/>
            <person name="Tokuoka M."/>
            <person name="Yagi K."/>
            <person name="Yoshizaki F."/>
            <person name="Wada S."/>
            <person name="Zhang C."/>
            <person name="Hyatt P.D."/>
            <person name="Larimer F."/>
            <person name="Detter C."/>
            <person name="Doggett N."/>
            <person name="Glavina T."/>
            <person name="Hawkins T."/>
            <person name="Richardson P."/>
            <person name="Lucas S."/>
            <person name="Kohara Y."/>
            <person name="Levine M."/>
            <person name="Satoh N."/>
            <person name="Rokhsar D.S."/>
        </authorList>
    </citation>
    <scope>NUCLEOTIDE SEQUENCE [LARGE SCALE GENOMIC DNA]</scope>
</reference>
<dbReference type="PROSITE" id="PS00470">
    <property type="entry name" value="IDH_IMDH"/>
    <property type="match status" value="1"/>
</dbReference>
<dbReference type="PANTHER" id="PTHR11835:SF42">
    <property type="entry name" value="ISOCITRATE DEHYDROGENASE [NAD] SUBUNIT BETA, MITOCHONDRIAL"/>
    <property type="match status" value="1"/>
</dbReference>
<comment type="subcellular location">
    <subcellularLocation>
        <location evidence="1 8">Mitochondrion</location>
    </subcellularLocation>
</comment>
<evidence type="ECO:0000256" key="5">
    <source>
        <dbReference type="ARBA" id="ARBA00022946"/>
    </source>
</evidence>
<dbReference type="GO" id="GO:0000287">
    <property type="term" value="F:magnesium ion binding"/>
    <property type="evidence" value="ECO:0007669"/>
    <property type="project" value="UniProtKB-UniRule"/>
</dbReference>
<dbReference type="InParanoid" id="F6YNQ3"/>
<dbReference type="InterPro" id="IPR019818">
    <property type="entry name" value="IsoCit/isopropylmalate_DH_CS"/>
</dbReference>
<dbReference type="FunCoup" id="F6YNQ3">
    <property type="interactions" value="598"/>
</dbReference>
<dbReference type="GeneTree" id="ENSGT00950000182989"/>
<evidence type="ECO:0000256" key="7">
    <source>
        <dbReference type="ARBA" id="ARBA00037063"/>
    </source>
</evidence>
<dbReference type="AlphaFoldDB" id="F6YNQ3"/>
<keyword evidence="11" id="KW-1185">Reference proteome</keyword>
<keyword evidence="4 8" id="KW-0816">Tricarboxylic acid cycle</keyword>
<feature type="domain" description="Isopropylmalate dehydrogenase-like" evidence="9">
    <location>
        <begin position="19"/>
        <end position="346"/>
    </location>
</feature>
<sequence length="353" mass="38719">LFKNFAKKPAETQSGEKLRVTMIPGDGVGPELMYSVKEVFTAADVPIQFEEFWVSEVQDRCSDEQIAELIHSVAKNKVALKGILATPSWFDMGELQSVNMNIRKQLDLFANVVRVKSLPGITTRHGAIDIVVIREQTEGEYSALEHESVPGVVESLKIITRVKSERIAKFAFDYATKHGRNKVTAVHKANIMKLADGMFLDSCREVAKLYPKIKFEAMIVDNTCMQLASHPSQFDVMVMPNLYGNIIDNLAAGLVGGAGVVPGESYSPDCVVFETGARHPFAQAVGRNIANPTAMLMCAANMLHHMNLVAHAKLVQDALLKVLRDGKIRTTDLKGYATTTEFTAAVINNLGKA</sequence>
<comment type="function">
    <text evidence="7">Plays a structural role to facilitate the assembly and ensure the full activity of the enzyme catalyzing the decarboxylation of isocitrate (ICT) into alpha-ketoglutarate. The heterodimer composed of the alpha (IDH3A) and beta (IDH3B) subunits and the heterodimer composed of the alpha (IDH3A) and gamma (IDH3G) subunits, have considerable basal activity but the full activity of the heterotetramer (containing two subunits of IDH3A, one of IDH3B and one of IDH3G) requires the assembly and cooperative function of both heterodimers.</text>
</comment>
<evidence type="ECO:0000256" key="6">
    <source>
        <dbReference type="ARBA" id="ARBA00023128"/>
    </source>
</evidence>
<dbReference type="InterPro" id="IPR024084">
    <property type="entry name" value="IsoPropMal-DH-like_dom"/>
</dbReference>